<keyword evidence="3" id="KW-1185">Reference proteome</keyword>
<dbReference type="RefSeq" id="WP_047885193.1">
    <property type="nucleotide sequence ID" value="NZ_LDOU01000008.1"/>
</dbReference>
<proteinExistence type="predicted"/>
<reference evidence="2 3" key="1">
    <citation type="submission" date="2015-05" db="EMBL/GenBank/DDBJ databases">
        <title>Photobacterium galathea sp. nov.</title>
        <authorList>
            <person name="Machado H."/>
            <person name="Gram L."/>
        </authorList>
    </citation>
    <scope>NUCLEOTIDE SEQUENCE [LARGE SCALE GENOMIC DNA]</scope>
    <source>
        <strain evidence="2 3">DSM 22954</strain>
    </source>
</reference>
<dbReference type="Proteomes" id="UP000035909">
    <property type="component" value="Unassembled WGS sequence"/>
</dbReference>
<dbReference type="AlphaFoldDB" id="A0A0J1HDT1"/>
<feature type="domain" description="Methyltransferase type 12" evidence="1">
    <location>
        <begin position="54"/>
        <end position="151"/>
    </location>
</feature>
<dbReference type="CDD" id="cd02440">
    <property type="entry name" value="AdoMet_MTases"/>
    <property type="match status" value="1"/>
</dbReference>
<sequence length="217" mass="23807">MNKNDVVAGQAIYSKAVLAIYDWWVLGVSNHYLWKCPTHLISKRFAEQVSANHLDVGVGTGFYLKHGLSAKTRRVALVDLNENSLSTAAQAISHLNPEQYCRNVLEPFNLPCEKFDSVSINYLLHCLPGDIAEKGIVFSHLKAVMNDGGVVFGSTILGQGTPKNAFAKKLMAIYNKKGIFSNELDDVVALESVLKTHFAEVKIDVIGCVALFSGRKP</sequence>
<comment type="caution">
    <text evidence="2">The sequence shown here is derived from an EMBL/GenBank/DDBJ whole genome shotgun (WGS) entry which is preliminary data.</text>
</comment>
<dbReference type="STRING" id="320778.ABT57_10465"/>
<keyword evidence="2" id="KW-0808">Transferase</keyword>
<dbReference type="InterPro" id="IPR013217">
    <property type="entry name" value="Methyltransf_12"/>
</dbReference>
<dbReference type="OrthoDB" id="507855at2"/>
<organism evidence="2 3">
    <name type="scientific">Photobacterium ganghwense</name>
    <dbReference type="NCBI Taxonomy" id="320778"/>
    <lineage>
        <taxon>Bacteria</taxon>
        <taxon>Pseudomonadati</taxon>
        <taxon>Pseudomonadota</taxon>
        <taxon>Gammaproteobacteria</taxon>
        <taxon>Vibrionales</taxon>
        <taxon>Vibrionaceae</taxon>
        <taxon>Photobacterium</taxon>
    </lineage>
</organism>
<evidence type="ECO:0000259" key="1">
    <source>
        <dbReference type="Pfam" id="PF08242"/>
    </source>
</evidence>
<dbReference type="GO" id="GO:0032259">
    <property type="term" value="P:methylation"/>
    <property type="evidence" value="ECO:0007669"/>
    <property type="project" value="UniProtKB-KW"/>
</dbReference>
<evidence type="ECO:0000313" key="3">
    <source>
        <dbReference type="Proteomes" id="UP000035909"/>
    </source>
</evidence>
<dbReference type="InterPro" id="IPR016584">
    <property type="entry name" value="MeTrfase_VrtF"/>
</dbReference>
<dbReference type="GO" id="GO:0008168">
    <property type="term" value="F:methyltransferase activity"/>
    <property type="evidence" value="ECO:0007669"/>
    <property type="project" value="UniProtKB-KW"/>
</dbReference>
<dbReference type="EMBL" id="LDOU01000008">
    <property type="protein sequence ID" value="KLV09789.1"/>
    <property type="molecule type" value="Genomic_DNA"/>
</dbReference>
<dbReference type="InterPro" id="IPR029063">
    <property type="entry name" value="SAM-dependent_MTases_sf"/>
</dbReference>
<protein>
    <submittedName>
        <fullName evidence="2">Methyltransferase type 12</fullName>
    </submittedName>
</protein>
<accession>A0A0J1HDT1</accession>
<dbReference type="Pfam" id="PF08242">
    <property type="entry name" value="Methyltransf_12"/>
    <property type="match status" value="1"/>
</dbReference>
<name>A0A0J1HDT1_9GAMM</name>
<dbReference type="SUPFAM" id="SSF53335">
    <property type="entry name" value="S-adenosyl-L-methionine-dependent methyltransferases"/>
    <property type="match status" value="1"/>
</dbReference>
<dbReference type="Gene3D" id="3.40.50.150">
    <property type="entry name" value="Vaccinia Virus protein VP39"/>
    <property type="match status" value="1"/>
</dbReference>
<gene>
    <name evidence="2" type="ORF">ABT57_10465</name>
</gene>
<dbReference type="PIRSF" id="PIRSF011491">
    <property type="entry name" value="Mtase_YbcY_prd"/>
    <property type="match status" value="1"/>
</dbReference>
<keyword evidence="2" id="KW-0489">Methyltransferase</keyword>
<dbReference type="PATRIC" id="fig|320778.3.peg.2277"/>
<evidence type="ECO:0000313" key="2">
    <source>
        <dbReference type="EMBL" id="KLV09789.1"/>
    </source>
</evidence>